<dbReference type="Proteomes" id="UP001218218">
    <property type="component" value="Unassembled WGS sequence"/>
</dbReference>
<keyword evidence="2" id="KW-1185">Reference proteome</keyword>
<reference evidence="1" key="1">
    <citation type="submission" date="2023-03" db="EMBL/GenBank/DDBJ databases">
        <title>Massive genome expansion in bonnet fungi (Mycena s.s.) driven by repeated elements and novel gene families across ecological guilds.</title>
        <authorList>
            <consortium name="Lawrence Berkeley National Laboratory"/>
            <person name="Harder C.B."/>
            <person name="Miyauchi S."/>
            <person name="Viragh M."/>
            <person name="Kuo A."/>
            <person name="Thoen E."/>
            <person name="Andreopoulos B."/>
            <person name="Lu D."/>
            <person name="Skrede I."/>
            <person name="Drula E."/>
            <person name="Henrissat B."/>
            <person name="Morin E."/>
            <person name="Kohler A."/>
            <person name="Barry K."/>
            <person name="LaButti K."/>
            <person name="Morin E."/>
            <person name="Salamov A."/>
            <person name="Lipzen A."/>
            <person name="Mereny Z."/>
            <person name="Hegedus B."/>
            <person name="Baldrian P."/>
            <person name="Stursova M."/>
            <person name="Weitz H."/>
            <person name="Taylor A."/>
            <person name="Grigoriev I.V."/>
            <person name="Nagy L.G."/>
            <person name="Martin F."/>
            <person name="Kauserud H."/>
        </authorList>
    </citation>
    <scope>NUCLEOTIDE SEQUENCE</scope>
    <source>
        <strain evidence="1">CBHHK002</strain>
    </source>
</reference>
<sequence length="96" mass="10882">MSTHPEIKDFLGSFPPSLVDLEEVFIKLGIATKGDLLDIAQWEQTQIFDIFAEHFHKGVEDIAPLKAFPAYSLGMRLADNNCNLWARCDRSDEDVE</sequence>
<accession>A0AAD6ZMX6</accession>
<name>A0AAD6ZMX6_9AGAR</name>
<organism evidence="1 2">
    <name type="scientific">Mycena albidolilacea</name>
    <dbReference type="NCBI Taxonomy" id="1033008"/>
    <lineage>
        <taxon>Eukaryota</taxon>
        <taxon>Fungi</taxon>
        <taxon>Dikarya</taxon>
        <taxon>Basidiomycota</taxon>
        <taxon>Agaricomycotina</taxon>
        <taxon>Agaricomycetes</taxon>
        <taxon>Agaricomycetidae</taxon>
        <taxon>Agaricales</taxon>
        <taxon>Marasmiineae</taxon>
        <taxon>Mycenaceae</taxon>
        <taxon>Mycena</taxon>
    </lineage>
</organism>
<evidence type="ECO:0000313" key="2">
    <source>
        <dbReference type="Proteomes" id="UP001218218"/>
    </source>
</evidence>
<evidence type="ECO:0000313" key="1">
    <source>
        <dbReference type="EMBL" id="KAJ7330484.1"/>
    </source>
</evidence>
<dbReference type="AlphaFoldDB" id="A0AAD6ZMX6"/>
<protein>
    <submittedName>
        <fullName evidence="1">Uncharacterized protein</fullName>
    </submittedName>
</protein>
<gene>
    <name evidence="1" type="ORF">DFH08DRAFT_967021</name>
</gene>
<dbReference type="EMBL" id="JARIHO010000037">
    <property type="protein sequence ID" value="KAJ7330484.1"/>
    <property type="molecule type" value="Genomic_DNA"/>
</dbReference>
<comment type="caution">
    <text evidence="1">The sequence shown here is derived from an EMBL/GenBank/DDBJ whole genome shotgun (WGS) entry which is preliminary data.</text>
</comment>
<proteinExistence type="predicted"/>